<evidence type="ECO:0000313" key="2">
    <source>
        <dbReference type="Proteomes" id="UP000007490"/>
    </source>
</evidence>
<reference evidence="2" key="1">
    <citation type="submission" date="2011-02" db="EMBL/GenBank/DDBJ databases">
        <title>Complete sequence of Methanobacterium sp. AL-21.</title>
        <authorList>
            <consortium name="US DOE Joint Genome Institute"/>
            <person name="Lucas S."/>
            <person name="Copeland A."/>
            <person name="Lapidus A."/>
            <person name="Cheng J.-F."/>
            <person name="Goodwin L."/>
            <person name="Pitluck S."/>
            <person name="Chertkov O."/>
            <person name="Detter J.C."/>
            <person name="Han C."/>
            <person name="Tapia R."/>
            <person name="Land M."/>
            <person name="Hauser L."/>
            <person name="Kyrpides N."/>
            <person name="Ivanova N."/>
            <person name="Mikhailova N."/>
            <person name="Pagani I."/>
            <person name="Cadillo-Quiroz H."/>
            <person name="Imachi H."/>
            <person name="Zinder S."/>
            <person name="Liu W."/>
            <person name="Woyke T."/>
        </authorList>
    </citation>
    <scope>NUCLEOTIDE SEQUENCE [LARGE SCALE GENOMIC DNA]</scope>
    <source>
        <strain evidence="2">AL-21</strain>
    </source>
</reference>
<dbReference type="Proteomes" id="UP000007490">
    <property type="component" value="Chromosome"/>
</dbReference>
<reference evidence="1 2" key="2">
    <citation type="journal article" date="2014" name="Int. J. Syst. Evol. Microbiol.">
        <title>Methanobacterium paludis sp. nov. and a novel strain of Methanobacterium lacus isolated from northern peatlands.</title>
        <authorList>
            <person name="Cadillo-Quiroz H."/>
            <person name="Brauer S.L."/>
            <person name="Goodson N."/>
            <person name="Yavitt J.B."/>
            <person name="Zinder S.H."/>
        </authorList>
    </citation>
    <scope>NUCLEOTIDE SEQUENCE [LARGE SCALE GENOMIC DNA]</scope>
    <source>
        <strain evidence="1 2">AL-21</strain>
    </source>
</reference>
<dbReference type="AlphaFoldDB" id="F0TA79"/>
<gene>
    <name evidence="1" type="ordered locus">Metbo_1807</name>
</gene>
<name>F0TA79_METLA</name>
<keyword evidence="2" id="KW-1185">Reference proteome</keyword>
<sequence>MSPCRKTLKSFFKPKKEIFNHCLTKKMNSKLYKLNKAEKYEYPFKVKNLMGTSVLCFKVSNKLVSLFRIVSKVPTKKLLI</sequence>
<proteinExistence type="predicted"/>
<dbReference type="KEGG" id="mel:Metbo_1807"/>
<evidence type="ECO:0000313" key="1">
    <source>
        <dbReference type="EMBL" id="ADZ10029.1"/>
    </source>
</evidence>
<protein>
    <submittedName>
        <fullName evidence="1">Uncharacterized protein</fullName>
    </submittedName>
</protein>
<accession>F0TA79</accession>
<dbReference type="EMBL" id="CP002551">
    <property type="protein sequence ID" value="ADZ10029.1"/>
    <property type="molecule type" value="Genomic_DNA"/>
</dbReference>
<organism evidence="1 2">
    <name type="scientific">Methanobacterium lacus (strain AL-21)</name>
    <dbReference type="NCBI Taxonomy" id="877455"/>
    <lineage>
        <taxon>Archaea</taxon>
        <taxon>Methanobacteriati</taxon>
        <taxon>Methanobacteriota</taxon>
        <taxon>Methanomada group</taxon>
        <taxon>Methanobacteria</taxon>
        <taxon>Methanobacteriales</taxon>
        <taxon>Methanobacteriaceae</taxon>
        <taxon>Methanobacterium</taxon>
    </lineage>
</organism>
<dbReference type="HOGENOM" id="CLU_2581443_0_0_2"/>